<proteinExistence type="predicted"/>
<dbReference type="Pfam" id="PF03004">
    <property type="entry name" value="Transposase_24"/>
    <property type="match status" value="1"/>
</dbReference>
<feature type="compositionally biased region" description="Polar residues" evidence="1">
    <location>
        <begin position="180"/>
        <end position="190"/>
    </location>
</feature>
<evidence type="ECO:0000313" key="2">
    <source>
        <dbReference type="EMBL" id="KAF3540065.1"/>
    </source>
</evidence>
<sequence>MEGSPYRKFSIFRRKGWSLGPVLECFLAGTWSVPLRGPGASSSGDPEADVLPGGRPQMRITSMHAKVTRASTQSLPPGALGSYSVVSSAPPTYVKRTEDALLHAPSKLNQPHLHSEKAQWRIMILLGTVRHLEIHSIEKKDKWWQTFTRHYYWEDKFHDEIYAKWKLQTHVTICDDAKSKSQSAAGSRTSALPEKKMHKHDEGPQTLTNIEYCIMVDEGLEESTAYTDLVRKTYTRKHGSFIDERAEALVEEVEQAVEELTHGRYPLANSQTGSTAATPHSGRLVLNQEYLNNLFSLAYQIGRLLRYDRVDASKIFDMKIYISGLETNTGALKADLNTLKSDFEVEMVATRATHNIIPQALQPQTSVPTVSTTLSSQPPPQPQY</sequence>
<dbReference type="EMBL" id="QGKX02001290">
    <property type="protein sequence ID" value="KAF3540065.1"/>
    <property type="molecule type" value="Genomic_DNA"/>
</dbReference>
<feature type="region of interest" description="Disordered" evidence="1">
    <location>
        <begin position="178"/>
        <end position="202"/>
    </location>
</feature>
<feature type="compositionally biased region" description="Basic and acidic residues" evidence="1">
    <location>
        <begin position="193"/>
        <end position="202"/>
    </location>
</feature>
<dbReference type="AlphaFoldDB" id="A0A8S9Q8I9"/>
<evidence type="ECO:0000256" key="1">
    <source>
        <dbReference type="SAM" id="MobiDB-lite"/>
    </source>
</evidence>
<evidence type="ECO:0000313" key="3">
    <source>
        <dbReference type="Proteomes" id="UP000712600"/>
    </source>
</evidence>
<comment type="caution">
    <text evidence="2">The sequence shown here is derived from an EMBL/GenBank/DDBJ whole genome shotgun (WGS) entry which is preliminary data.</text>
</comment>
<dbReference type="InterPro" id="IPR004252">
    <property type="entry name" value="Probable_transposase_24"/>
</dbReference>
<gene>
    <name evidence="2" type="ORF">F2Q69_00023464</name>
</gene>
<reference evidence="2" key="1">
    <citation type="submission" date="2019-12" db="EMBL/GenBank/DDBJ databases">
        <title>Genome sequencing and annotation of Brassica cretica.</title>
        <authorList>
            <person name="Studholme D.J."/>
            <person name="Sarris P."/>
        </authorList>
    </citation>
    <scope>NUCLEOTIDE SEQUENCE</scope>
    <source>
        <strain evidence="2">PFS-109/04</strain>
        <tissue evidence="2">Leaf</tissue>
    </source>
</reference>
<organism evidence="2 3">
    <name type="scientific">Brassica cretica</name>
    <name type="common">Mustard</name>
    <dbReference type="NCBI Taxonomy" id="69181"/>
    <lineage>
        <taxon>Eukaryota</taxon>
        <taxon>Viridiplantae</taxon>
        <taxon>Streptophyta</taxon>
        <taxon>Embryophyta</taxon>
        <taxon>Tracheophyta</taxon>
        <taxon>Spermatophyta</taxon>
        <taxon>Magnoliopsida</taxon>
        <taxon>eudicotyledons</taxon>
        <taxon>Gunneridae</taxon>
        <taxon>Pentapetalae</taxon>
        <taxon>rosids</taxon>
        <taxon>malvids</taxon>
        <taxon>Brassicales</taxon>
        <taxon>Brassicaceae</taxon>
        <taxon>Brassiceae</taxon>
        <taxon>Brassica</taxon>
    </lineage>
</organism>
<accession>A0A8S9Q8I9</accession>
<protein>
    <submittedName>
        <fullName evidence="2">Uncharacterized protein</fullName>
    </submittedName>
</protein>
<name>A0A8S9Q8I9_BRACR</name>
<dbReference type="Proteomes" id="UP000712600">
    <property type="component" value="Unassembled WGS sequence"/>
</dbReference>